<feature type="region of interest" description="Disordered" evidence="1">
    <location>
        <begin position="300"/>
        <end position="322"/>
    </location>
</feature>
<dbReference type="InterPro" id="IPR008614">
    <property type="entry name" value="FIBP"/>
</dbReference>
<dbReference type="PANTHER" id="PTHR13223:SF2">
    <property type="entry name" value="ACIDIC FIBROBLAST GROWTH FACTOR INTRACELLULAR-BINDING PROTEIN"/>
    <property type="match status" value="1"/>
</dbReference>
<proteinExistence type="predicted"/>
<accession>A0A8S4H7P4</accession>
<dbReference type="EMBL" id="CAJZCX010000004">
    <property type="protein sequence ID" value="CAG9473993.1"/>
    <property type="molecule type" value="Genomic_DNA"/>
</dbReference>
<dbReference type="Proteomes" id="UP000779233">
    <property type="component" value="Unassembled WGS sequence"/>
</dbReference>
<dbReference type="Pfam" id="PF05427">
    <property type="entry name" value="FIBP"/>
    <property type="match status" value="1"/>
</dbReference>
<comment type="caution">
    <text evidence="2">The sequence shown here is derived from an EMBL/GenBank/DDBJ whole genome shotgun (WGS) entry which is preliminary data.</text>
</comment>
<evidence type="ECO:0000256" key="1">
    <source>
        <dbReference type="SAM" id="MobiDB-lite"/>
    </source>
</evidence>
<name>A0A8S4H7P4_PLAVI</name>
<organism evidence="2 3">
    <name type="scientific">Plasmodium vivax</name>
    <name type="common">malaria parasite P. vivax</name>
    <dbReference type="NCBI Taxonomy" id="5855"/>
    <lineage>
        <taxon>Eukaryota</taxon>
        <taxon>Sar</taxon>
        <taxon>Alveolata</taxon>
        <taxon>Apicomplexa</taxon>
        <taxon>Aconoidasida</taxon>
        <taxon>Haemosporida</taxon>
        <taxon>Plasmodiidae</taxon>
        <taxon>Plasmodium</taxon>
        <taxon>Plasmodium (Plasmodium)</taxon>
    </lineage>
</organism>
<dbReference type="PANTHER" id="PTHR13223">
    <property type="entry name" value="ACIDIC FIBROBLAST GROWTH FACTOR INTRACELLULAR BINDING PROTEIN"/>
    <property type="match status" value="1"/>
</dbReference>
<evidence type="ECO:0000313" key="2">
    <source>
        <dbReference type="EMBL" id="CAG9473993.1"/>
    </source>
</evidence>
<feature type="compositionally biased region" description="Basic and acidic residues" evidence="1">
    <location>
        <begin position="79"/>
        <end position="91"/>
    </location>
</feature>
<dbReference type="GO" id="GO:0005634">
    <property type="term" value="C:nucleus"/>
    <property type="evidence" value="ECO:0007669"/>
    <property type="project" value="TreeGrafter"/>
</dbReference>
<feature type="compositionally biased region" description="Basic residues" evidence="1">
    <location>
        <begin position="300"/>
        <end position="319"/>
    </location>
</feature>
<feature type="region of interest" description="Disordered" evidence="1">
    <location>
        <begin position="58"/>
        <end position="91"/>
    </location>
</feature>
<feature type="compositionally biased region" description="Acidic residues" evidence="1">
    <location>
        <begin position="60"/>
        <end position="78"/>
    </location>
</feature>
<protein>
    <submittedName>
        <fullName evidence="2">(malaria parasite P. vivax) hypothetical protein</fullName>
    </submittedName>
</protein>
<sequence length="520" mass="61987">MDITEFEIPLFSPNITEINFGIFDLWLRGHNEYEVLCMLQNSFYADLLKRKNELNNAGDGDGDDYADGDGDDDFDGEDVEGKTTNKEKSDHAISKEIENAVEEKYKDNVFFVKNRIMNMFNMENKESDYIGSNILFDHFLCLYIKQQFYIFNILSHHLTNLDLRFSNFYIPISKNKALKLIKNYYNIDFNLEKEIIKYKSINNISKYTNEIVKITSIHKISVKRQIENIKNMWKYVINIYERRNINISTLHKKRRISMKKVLKFLKKNFQLYKFFMKKETVLDMNNNDGHYRNRSFLFKKKKKKRKGKGKGKGKGKKKVQNNTNSKNEYLQYNIIKTLENLVGIYLAKRYFRLYWIISYHIEVPKKVNIPYPYFNNIILLLLEKLQINDLILSKEYINISKEIYSTFKSNKNMDALKSKLCGLADINNSLRTRVLIRLKCIMNLLCCFRNSYEITKFLLIFYELQKNEPFTNEKTFIKQNIGNNNFVNRIMCFIKEAENYSKRKKAEYENLRGNEKTNIS</sequence>
<gene>
    <name evidence="2" type="ORF">PVW1_120080400</name>
</gene>
<evidence type="ECO:0000313" key="3">
    <source>
        <dbReference type="Proteomes" id="UP000779233"/>
    </source>
</evidence>
<dbReference type="AlphaFoldDB" id="A0A8S4H7P4"/>
<reference evidence="2" key="1">
    <citation type="submission" date="2021-09" db="EMBL/GenBank/DDBJ databases">
        <authorList>
            <consortium name="Pathogen Informatics"/>
        </authorList>
    </citation>
    <scope>NUCLEOTIDE SEQUENCE</scope>
    <source>
        <strain evidence="2">PvW1</strain>
    </source>
</reference>
<dbReference type="VEuPathDB" id="PlasmoDB:PVPAM_120070800"/>